<protein>
    <submittedName>
        <fullName evidence="3">Adenylyl cyclase</fullName>
    </submittedName>
</protein>
<dbReference type="Pfam" id="PF16701">
    <property type="entry name" value="Ad_Cy_reg"/>
    <property type="match status" value="1"/>
</dbReference>
<dbReference type="PANTHER" id="PTHR43081">
    <property type="entry name" value="ADENYLATE CYCLASE, TERMINAL-DIFFERENTIATION SPECIFIC-RELATED"/>
    <property type="match status" value="1"/>
</dbReference>
<dbReference type="STRING" id="228230.RMCC_3686"/>
<dbReference type="InterPro" id="IPR029787">
    <property type="entry name" value="Nucleotide_cyclase"/>
</dbReference>
<comment type="similarity">
    <text evidence="1">Belongs to the adenylyl cyclase class-3 family.</text>
</comment>
<dbReference type="EMBL" id="BCSY01000057">
    <property type="protein sequence ID" value="GAS96720.1"/>
    <property type="molecule type" value="Genomic_DNA"/>
</dbReference>
<gene>
    <name evidence="3" type="ORF">RMCC_3686</name>
</gene>
<dbReference type="Proteomes" id="UP000069443">
    <property type="component" value="Unassembled WGS sequence"/>
</dbReference>
<proteinExistence type="inferred from homology"/>
<evidence type="ECO:0000313" key="3">
    <source>
        <dbReference type="EMBL" id="GAS96720.1"/>
    </source>
</evidence>
<reference evidence="4" key="2">
    <citation type="submission" date="2016-02" db="EMBL/GenBank/DDBJ databases">
        <title>Draft genome sequence of five rapidly growing Mycobacterium species.</title>
        <authorList>
            <person name="Katahira K."/>
            <person name="Gotou Y."/>
            <person name="Iida K."/>
            <person name="Ogura Y."/>
            <person name="Hayashi T."/>
        </authorList>
    </citation>
    <scope>NUCLEOTIDE SEQUENCE [LARGE SCALE GENOMIC DNA]</scope>
    <source>
        <strain evidence="4">JCM15298</strain>
    </source>
</reference>
<organism evidence="3 4">
    <name type="scientific">Mycolicibacterium canariasense</name>
    <name type="common">Mycobacterium canariasense</name>
    <dbReference type="NCBI Taxonomy" id="228230"/>
    <lineage>
        <taxon>Bacteria</taxon>
        <taxon>Bacillati</taxon>
        <taxon>Actinomycetota</taxon>
        <taxon>Actinomycetes</taxon>
        <taxon>Mycobacteriales</taxon>
        <taxon>Mycobacteriaceae</taxon>
        <taxon>Mycolicibacterium</taxon>
    </lineage>
</organism>
<dbReference type="PROSITE" id="PS50125">
    <property type="entry name" value="GUANYLATE_CYCLASE_2"/>
    <property type="match status" value="1"/>
</dbReference>
<dbReference type="AlphaFoldDB" id="A0A117IAQ2"/>
<dbReference type="CDD" id="cd07302">
    <property type="entry name" value="CHD"/>
    <property type="match status" value="1"/>
</dbReference>
<dbReference type="GO" id="GO:0006171">
    <property type="term" value="P:cAMP biosynthetic process"/>
    <property type="evidence" value="ECO:0007669"/>
    <property type="project" value="TreeGrafter"/>
</dbReference>
<dbReference type="GO" id="GO:0035556">
    <property type="term" value="P:intracellular signal transduction"/>
    <property type="evidence" value="ECO:0007669"/>
    <property type="project" value="InterPro"/>
</dbReference>
<accession>A0A117IAQ2</accession>
<reference evidence="4" key="1">
    <citation type="journal article" date="2016" name="Genome Announc.">
        <title>Draft Genome Sequences of Five Rapidly Growing Mycobacterium Species, M. thermoresistibile, M. fortuitum subsp. acetamidolyticum, M. canariasense, M. brisbanense, and M. novocastrense.</title>
        <authorList>
            <person name="Katahira K."/>
            <person name="Ogura Y."/>
            <person name="Gotoh Y."/>
            <person name="Hayashi T."/>
        </authorList>
    </citation>
    <scope>NUCLEOTIDE SEQUENCE [LARGE SCALE GENOMIC DNA]</scope>
    <source>
        <strain evidence="4">JCM15298</strain>
    </source>
</reference>
<dbReference type="Gene3D" id="3.30.70.1230">
    <property type="entry name" value="Nucleotide cyclase"/>
    <property type="match status" value="1"/>
</dbReference>
<evidence type="ECO:0000313" key="4">
    <source>
        <dbReference type="Proteomes" id="UP000069443"/>
    </source>
</evidence>
<dbReference type="SUPFAM" id="SSF55073">
    <property type="entry name" value="Nucleotide cyclase"/>
    <property type="match status" value="1"/>
</dbReference>
<dbReference type="PANTHER" id="PTHR43081:SF19">
    <property type="entry name" value="PH-SENSITIVE ADENYLATE CYCLASE RV1264"/>
    <property type="match status" value="1"/>
</dbReference>
<name>A0A117IAQ2_MYCCR</name>
<dbReference type="Pfam" id="PF00211">
    <property type="entry name" value="Guanylate_cyc"/>
    <property type="match status" value="1"/>
</dbReference>
<dbReference type="OrthoDB" id="310836at2"/>
<evidence type="ECO:0000259" key="2">
    <source>
        <dbReference type="PROSITE" id="PS50125"/>
    </source>
</evidence>
<feature type="domain" description="Guanylate cyclase" evidence="2">
    <location>
        <begin position="246"/>
        <end position="354"/>
    </location>
</feature>
<dbReference type="SMART" id="SM00044">
    <property type="entry name" value="CYCc"/>
    <property type="match status" value="1"/>
</dbReference>
<keyword evidence="4" id="KW-1185">Reference proteome</keyword>
<dbReference type="GO" id="GO:0004016">
    <property type="term" value="F:adenylate cyclase activity"/>
    <property type="evidence" value="ECO:0007669"/>
    <property type="project" value="UniProtKB-ARBA"/>
</dbReference>
<dbReference type="InterPro" id="IPR032026">
    <property type="entry name" value="Ad_Cy_reg"/>
</dbReference>
<evidence type="ECO:0000256" key="1">
    <source>
        <dbReference type="ARBA" id="ARBA00005381"/>
    </source>
</evidence>
<sequence length="405" mass="43340">MLPQISSRAPGPINGGSPSSTSVIPLTVAYRYLDVVDSPDFADLLDGLEGEARAERAELIPWLLERGITVEQIRDSYAPLLLVSRRALGDDGRLVSARQISRTYGVDPGLVGHIQRAIGVPQSDDPDAPVYPAVDAEMFTYVKQFVDLGFDEERIVAVVRVIADGLAKTAEALRFTALSAMISDGGTTELDIARASEALLLSAQPLLGPMIQDMLRLQLRHTMETEAVTAGERAAGLPLPGARPVAVAFADLVGFTRLGEAVPPEELEDLARRLVDLTRDVVVPPVRFIKSIGDAVMLVSPEPAPLLSTMLALVDATEAGDDFLRLRAGVTTGLAVNRSGDWFGSPVNLASRVTAVARPGSVLVSEAVRDAIGDDAGFEWSFAGARRLKGIKDDTKLFRARLADR</sequence>
<dbReference type="InterPro" id="IPR050697">
    <property type="entry name" value="Adenylyl/Guanylyl_Cyclase_3/4"/>
</dbReference>
<dbReference type="InterPro" id="IPR001054">
    <property type="entry name" value="A/G_cyclase"/>
</dbReference>
<comment type="caution">
    <text evidence="3">The sequence shown here is derived from an EMBL/GenBank/DDBJ whole genome shotgun (WGS) entry which is preliminary data.</text>
</comment>